<dbReference type="EMBL" id="WNJL01000037">
    <property type="protein sequence ID" value="NDU43522.1"/>
    <property type="molecule type" value="Genomic_DNA"/>
</dbReference>
<sequence length="210" mass="22955">MVYKKIMGFLRAPLWAKQGKLKRQYCLLMGRIYYRRFFKCFGDGSLLCSPLNLANPECVCIGNHVHIGHGARIEALTGWHGGQRFSPELEIQDGVGIGQNGTIGCANKVVIGRHTIISYDVTITDNDHAYEEIGVPVMLQPLIVKKTIIGENCFIGSGAKLLAGTVLGTQCIVGANSVVRGEFPDYCVIVGAPARAIRRYSAQSGSWERV</sequence>
<dbReference type="GO" id="GO:0016746">
    <property type="term" value="F:acyltransferase activity"/>
    <property type="evidence" value="ECO:0007669"/>
    <property type="project" value="UniProtKB-KW"/>
</dbReference>
<protein>
    <submittedName>
        <fullName evidence="1">Acyltransferase</fullName>
    </submittedName>
</protein>
<dbReference type="CDD" id="cd04647">
    <property type="entry name" value="LbH_MAT_like"/>
    <property type="match status" value="1"/>
</dbReference>
<accession>A0A845U779</accession>
<gene>
    <name evidence="1" type="ORF">GL267_13055</name>
</gene>
<dbReference type="AlphaFoldDB" id="A0A845U779"/>
<proteinExistence type="predicted"/>
<comment type="caution">
    <text evidence="1">The sequence shown here is derived from an EMBL/GenBank/DDBJ whole genome shotgun (WGS) entry which is preliminary data.</text>
</comment>
<keyword evidence="1" id="KW-0012">Acyltransferase</keyword>
<keyword evidence="1" id="KW-0808">Transferase</keyword>
<dbReference type="InterPro" id="IPR051159">
    <property type="entry name" value="Hexapeptide_acetyltransf"/>
</dbReference>
<name>A0A845U779_9PROT</name>
<dbReference type="Pfam" id="PF00132">
    <property type="entry name" value="Hexapep"/>
    <property type="match status" value="1"/>
</dbReference>
<reference evidence="1" key="1">
    <citation type="submission" date="2019-11" db="EMBL/GenBank/DDBJ databases">
        <title>Acidithiobacillus ferrianus sp. nov.: a facultatively anaerobic and extremely acidophilic chemolithoautotroph.</title>
        <authorList>
            <person name="Norris P.R."/>
            <person name="Falagan C."/>
            <person name="Moya-Beltran A."/>
            <person name="Castro M."/>
            <person name="Quatrini R."/>
            <person name="Johnson D.B."/>
        </authorList>
    </citation>
    <scope>NUCLEOTIDE SEQUENCE [LARGE SCALE GENOMIC DNA]</scope>
    <source>
        <strain evidence="1">MG</strain>
    </source>
</reference>
<evidence type="ECO:0000313" key="1">
    <source>
        <dbReference type="EMBL" id="NDU43522.1"/>
    </source>
</evidence>
<dbReference type="PANTHER" id="PTHR23416">
    <property type="entry name" value="SIALIC ACID SYNTHASE-RELATED"/>
    <property type="match status" value="1"/>
</dbReference>
<dbReference type="PANTHER" id="PTHR23416:SF78">
    <property type="entry name" value="LIPOPOLYSACCHARIDE BIOSYNTHESIS O-ACETYL TRANSFERASE WBBJ-RELATED"/>
    <property type="match status" value="1"/>
</dbReference>
<dbReference type="InterPro" id="IPR011004">
    <property type="entry name" value="Trimer_LpxA-like_sf"/>
</dbReference>
<dbReference type="InterPro" id="IPR001451">
    <property type="entry name" value="Hexapep"/>
</dbReference>
<dbReference type="SUPFAM" id="SSF51161">
    <property type="entry name" value="Trimeric LpxA-like enzymes"/>
    <property type="match status" value="1"/>
</dbReference>
<organism evidence="1">
    <name type="scientific">Acidithiobacillus ferrianus</name>
    <dbReference type="NCBI Taxonomy" id="2678518"/>
    <lineage>
        <taxon>Bacteria</taxon>
        <taxon>Pseudomonadati</taxon>
        <taxon>Pseudomonadota</taxon>
        <taxon>Acidithiobacillia</taxon>
        <taxon>Acidithiobacillales</taxon>
        <taxon>Acidithiobacillaceae</taxon>
        <taxon>Acidithiobacillus</taxon>
    </lineage>
</organism>
<dbReference type="RefSeq" id="WP_423856161.1">
    <property type="nucleotide sequence ID" value="NZ_CP127523.1"/>
</dbReference>
<dbReference type="Gene3D" id="2.160.10.10">
    <property type="entry name" value="Hexapeptide repeat proteins"/>
    <property type="match status" value="1"/>
</dbReference>